<evidence type="ECO:0000313" key="2">
    <source>
        <dbReference type="Proteomes" id="UP001066276"/>
    </source>
</evidence>
<sequence>MGRSRRRVRVAPGAPRTPIGFTRKYDRLCPVRDNFWSALGSIVQAGMHTGIRARKKRRKAQSTVGRR</sequence>
<dbReference type="Proteomes" id="UP001066276">
    <property type="component" value="Chromosome 2_1"/>
</dbReference>
<accession>A0AAV7VNH5</accession>
<organism evidence="1 2">
    <name type="scientific">Pleurodeles waltl</name>
    <name type="common">Iberian ribbed newt</name>
    <dbReference type="NCBI Taxonomy" id="8319"/>
    <lineage>
        <taxon>Eukaryota</taxon>
        <taxon>Metazoa</taxon>
        <taxon>Chordata</taxon>
        <taxon>Craniata</taxon>
        <taxon>Vertebrata</taxon>
        <taxon>Euteleostomi</taxon>
        <taxon>Amphibia</taxon>
        <taxon>Batrachia</taxon>
        <taxon>Caudata</taxon>
        <taxon>Salamandroidea</taxon>
        <taxon>Salamandridae</taxon>
        <taxon>Pleurodelinae</taxon>
        <taxon>Pleurodeles</taxon>
    </lineage>
</organism>
<protein>
    <submittedName>
        <fullName evidence="1">Uncharacterized protein</fullName>
    </submittedName>
</protein>
<proteinExistence type="predicted"/>
<comment type="caution">
    <text evidence="1">The sequence shown here is derived from an EMBL/GenBank/DDBJ whole genome shotgun (WGS) entry which is preliminary data.</text>
</comment>
<gene>
    <name evidence="1" type="ORF">NDU88_007017</name>
</gene>
<dbReference type="EMBL" id="JANPWB010000003">
    <property type="protein sequence ID" value="KAJ1203224.1"/>
    <property type="molecule type" value="Genomic_DNA"/>
</dbReference>
<evidence type="ECO:0000313" key="1">
    <source>
        <dbReference type="EMBL" id="KAJ1203224.1"/>
    </source>
</evidence>
<name>A0AAV7VNH5_PLEWA</name>
<keyword evidence="2" id="KW-1185">Reference proteome</keyword>
<dbReference type="AlphaFoldDB" id="A0AAV7VNH5"/>
<reference evidence="1" key="1">
    <citation type="journal article" date="2022" name="bioRxiv">
        <title>Sequencing and chromosome-scale assembly of the giantPleurodeles waltlgenome.</title>
        <authorList>
            <person name="Brown T."/>
            <person name="Elewa A."/>
            <person name="Iarovenko S."/>
            <person name="Subramanian E."/>
            <person name="Araus A.J."/>
            <person name="Petzold A."/>
            <person name="Susuki M."/>
            <person name="Suzuki K.-i.T."/>
            <person name="Hayashi T."/>
            <person name="Toyoda A."/>
            <person name="Oliveira C."/>
            <person name="Osipova E."/>
            <person name="Leigh N.D."/>
            <person name="Simon A."/>
            <person name="Yun M.H."/>
        </authorList>
    </citation>
    <scope>NUCLEOTIDE SEQUENCE</scope>
    <source>
        <strain evidence="1">20211129_DDA</strain>
        <tissue evidence="1">Liver</tissue>
    </source>
</reference>